<dbReference type="Pfam" id="PF01966">
    <property type="entry name" value="HD"/>
    <property type="match status" value="1"/>
</dbReference>
<comment type="similarity">
    <text evidence="2">Belongs to the dGTPase family. Type 2 subfamily.</text>
</comment>
<reference evidence="5 6" key="1">
    <citation type="submission" date="2022-01" db="EMBL/GenBank/DDBJ databases">
        <title>Whole genome-based taxonomy of the Shewanellaceae.</title>
        <authorList>
            <person name="Martin-Rodriguez A.J."/>
        </authorList>
    </citation>
    <scope>NUCLEOTIDE SEQUENCE [LARGE SCALE GENOMIC DNA]</scope>
    <source>
        <strain evidence="5 6">DSM 24955</strain>
    </source>
</reference>
<proteinExistence type="inferred from homology"/>
<feature type="domain" description="HD" evidence="4">
    <location>
        <begin position="72"/>
        <end position="265"/>
    </location>
</feature>
<dbReference type="Proteomes" id="UP001202134">
    <property type="component" value="Unassembled WGS sequence"/>
</dbReference>
<evidence type="ECO:0000313" key="5">
    <source>
        <dbReference type="EMBL" id="MCL1046795.1"/>
    </source>
</evidence>
<evidence type="ECO:0000313" key="6">
    <source>
        <dbReference type="Proteomes" id="UP001202134"/>
    </source>
</evidence>
<dbReference type="PANTHER" id="PTHR11373:SF40">
    <property type="entry name" value="DEOXYGUANOSINETRIPHOSPHATE TRIPHOSPHOHYDROLASE-LIKE PROTEIN 2"/>
    <property type="match status" value="1"/>
</dbReference>
<feature type="region of interest" description="Disordered" evidence="3">
    <location>
        <begin position="1"/>
        <end position="39"/>
    </location>
</feature>
<dbReference type="InterPro" id="IPR023023">
    <property type="entry name" value="dNTPase_2"/>
</dbReference>
<name>A0ABT0KSF8_9GAMM</name>
<accession>A0ABT0KSF8</accession>
<sequence length="459" mass="52945">MSDTISYKQPDTNEPHNPWHDRRLGEDKLRRNDHRSPFQRDRARILHSAAFRRLQAKTQVHGIGMNDFFRTRLTHSLEVSQIGTGIAAQLKRKHPHVNDLLDSMSLIESLCLAHDIGHPPFGHGGEVALNYMMRNHGGFEGNGQTFRILARLEPYTQYWGMNLSRRTLLGILKYPALYSQLHVDLGTEEIKSHRQLKPSQWPPVKSLFDDDKDIYDWVLAGLSVKDRNRFVSSKPSKTDTYPHNRTQYKSFDCSIMELADDIAYAVHDLEDAIVMGIVSPAQWQQDVASHLSQSEDEWLSNEFKTIADKLFSPHHHLRKDAIGTLVNGFVTDIIVVEDTQFEEPLLRYNAKLQPAFADALNTLKQFVFKYVIRKPEIQMLEYKGQQIVMELFEAFESDPLRLLPLNTQERWQHAKDNNLNEMRVIADYISGMTDEFAGRLHQQLFGPKSAGIFEISLER</sequence>
<dbReference type="Gene3D" id="1.10.3210.10">
    <property type="entry name" value="Hypothetical protein af1432"/>
    <property type="match status" value="1"/>
</dbReference>
<evidence type="ECO:0000256" key="2">
    <source>
        <dbReference type="HAMAP-Rule" id="MF_01212"/>
    </source>
</evidence>
<dbReference type="PANTHER" id="PTHR11373">
    <property type="entry name" value="DEOXYNUCLEOSIDE TRIPHOSPHATE TRIPHOSPHOHYDROLASE"/>
    <property type="match status" value="1"/>
</dbReference>
<evidence type="ECO:0000259" key="4">
    <source>
        <dbReference type="PROSITE" id="PS51831"/>
    </source>
</evidence>
<dbReference type="EMBL" id="JAKIKU010000009">
    <property type="protein sequence ID" value="MCL1046795.1"/>
    <property type="molecule type" value="Genomic_DNA"/>
</dbReference>
<organism evidence="5 6">
    <name type="scientific">Shewanella electrodiphila</name>
    <dbReference type="NCBI Taxonomy" id="934143"/>
    <lineage>
        <taxon>Bacteria</taxon>
        <taxon>Pseudomonadati</taxon>
        <taxon>Pseudomonadota</taxon>
        <taxon>Gammaproteobacteria</taxon>
        <taxon>Alteromonadales</taxon>
        <taxon>Shewanellaceae</taxon>
        <taxon>Shewanella</taxon>
    </lineage>
</organism>
<dbReference type="InterPro" id="IPR050135">
    <property type="entry name" value="dGTPase-like"/>
</dbReference>
<dbReference type="InterPro" id="IPR006674">
    <property type="entry name" value="HD_domain"/>
</dbReference>
<protein>
    <recommendedName>
        <fullName evidence="2">Deoxyguanosinetriphosphate triphosphohydrolase-like protein</fullName>
    </recommendedName>
</protein>
<dbReference type="HAMAP" id="MF_01212">
    <property type="entry name" value="dGTPase_type2"/>
    <property type="match status" value="1"/>
</dbReference>
<dbReference type="SMART" id="SM00471">
    <property type="entry name" value="HDc"/>
    <property type="match status" value="1"/>
</dbReference>
<keyword evidence="1 2" id="KW-0378">Hydrolase</keyword>
<comment type="caution">
    <text evidence="5">The sequence shown here is derived from an EMBL/GenBank/DDBJ whole genome shotgun (WGS) entry which is preliminary data.</text>
</comment>
<dbReference type="InterPro" id="IPR003607">
    <property type="entry name" value="HD/PDEase_dom"/>
</dbReference>
<dbReference type="PROSITE" id="PS51831">
    <property type="entry name" value="HD"/>
    <property type="match status" value="1"/>
</dbReference>
<gene>
    <name evidence="5" type="ORF">L2737_15910</name>
</gene>
<dbReference type="NCBIfam" id="TIGR01353">
    <property type="entry name" value="dGTP_triPase"/>
    <property type="match status" value="1"/>
</dbReference>
<dbReference type="InterPro" id="IPR006261">
    <property type="entry name" value="dGTPase"/>
</dbReference>
<dbReference type="NCBIfam" id="NF003701">
    <property type="entry name" value="PRK05318.1"/>
    <property type="match status" value="1"/>
</dbReference>
<dbReference type="RefSeq" id="WP_248956358.1">
    <property type="nucleotide sequence ID" value="NZ_JAKIKU010000009.1"/>
</dbReference>
<dbReference type="NCBIfam" id="NF041026">
    <property type="entry name" value="antiphage_dGTPase"/>
    <property type="match status" value="1"/>
</dbReference>
<dbReference type="CDD" id="cd00077">
    <property type="entry name" value="HDc"/>
    <property type="match status" value="1"/>
</dbReference>
<dbReference type="Pfam" id="PF13286">
    <property type="entry name" value="HD_assoc"/>
    <property type="match status" value="1"/>
</dbReference>
<feature type="compositionally biased region" description="Basic and acidic residues" evidence="3">
    <location>
        <begin position="11"/>
        <end position="39"/>
    </location>
</feature>
<feature type="compositionally biased region" description="Polar residues" evidence="3">
    <location>
        <begin position="1"/>
        <end position="10"/>
    </location>
</feature>
<evidence type="ECO:0000256" key="1">
    <source>
        <dbReference type="ARBA" id="ARBA00022801"/>
    </source>
</evidence>
<dbReference type="InterPro" id="IPR026875">
    <property type="entry name" value="PHydrolase_assoc_dom"/>
</dbReference>
<keyword evidence="6" id="KW-1185">Reference proteome</keyword>
<dbReference type="SUPFAM" id="SSF109604">
    <property type="entry name" value="HD-domain/PDEase-like"/>
    <property type="match status" value="1"/>
</dbReference>
<evidence type="ECO:0000256" key="3">
    <source>
        <dbReference type="SAM" id="MobiDB-lite"/>
    </source>
</evidence>